<organism evidence="2 3">
    <name type="scientific">Rubroshorea leprosula</name>
    <dbReference type="NCBI Taxonomy" id="152421"/>
    <lineage>
        <taxon>Eukaryota</taxon>
        <taxon>Viridiplantae</taxon>
        <taxon>Streptophyta</taxon>
        <taxon>Embryophyta</taxon>
        <taxon>Tracheophyta</taxon>
        <taxon>Spermatophyta</taxon>
        <taxon>Magnoliopsida</taxon>
        <taxon>eudicotyledons</taxon>
        <taxon>Gunneridae</taxon>
        <taxon>Pentapetalae</taxon>
        <taxon>rosids</taxon>
        <taxon>malvids</taxon>
        <taxon>Malvales</taxon>
        <taxon>Dipterocarpaceae</taxon>
        <taxon>Rubroshorea</taxon>
    </lineage>
</organism>
<feature type="compositionally biased region" description="Basic and acidic residues" evidence="1">
    <location>
        <begin position="372"/>
        <end position="386"/>
    </location>
</feature>
<feature type="compositionally biased region" description="Polar residues" evidence="1">
    <location>
        <begin position="340"/>
        <end position="349"/>
    </location>
</feature>
<dbReference type="AlphaFoldDB" id="A0AAV5I7L1"/>
<protein>
    <submittedName>
        <fullName evidence="2">Uncharacterized protein</fullName>
    </submittedName>
</protein>
<evidence type="ECO:0000313" key="2">
    <source>
        <dbReference type="EMBL" id="GKU94156.1"/>
    </source>
</evidence>
<dbReference type="Proteomes" id="UP001054252">
    <property type="component" value="Unassembled WGS sequence"/>
</dbReference>
<reference evidence="2 3" key="1">
    <citation type="journal article" date="2021" name="Commun. Biol.">
        <title>The genome of Shorea leprosula (Dipterocarpaceae) highlights the ecological relevance of drought in aseasonal tropical rainforests.</title>
        <authorList>
            <person name="Ng K.K.S."/>
            <person name="Kobayashi M.J."/>
            <person name="Fawcett J.A."/>
            <person name="Hatakeyama M."/>
            <person name="Paape T."/>
            <person name="Ng C.H."/>
            <person name="Ang C.C."/>
            <person name="Tnah L.H."/>
            <person name="Lee C.T."/>
            <person name="Nishiyama T."/>
            <person name="Sese J."/>
            <person name="O'Brien M.J."/>
            <person name="Copetti D."/>
            <person name="Mohd Noor M.I."/>
            <person name="Ong R.C."/>
            <person name="Putra M."/>
            <person name="Sireger I.Z."/>
            <person name="Indrioko S."/>
            <person name="Kosugi Y."/>
            <person name="Izuno A."/>
            <person name="Isagi Y."/>
            <person name="Lee S.L."/>
            <person name="Shimizu K.K."/>
        </authorList>
    </citation>
    <scope>NUCLEOTIDE SEQUENCE [LARGE SCALE GENOMIC DNA]</scope>
    <source>
        <strain evidence="2">214</strain>
    </source>
</reference>
<dbReference type="EMBL" id="BPVZ01000007">
    <property type="protein sequence ID" value="GKU94156.1"/>
    <property type="molecule type" value="Genomic_DNA"/>
</dbReference>
<evidence type="ECO:0000313" key="3">
    <source>
        <dbReference type="Proteomes" id="UP001054252"/>
    </source>
</evidence>
<sequence length="627" mass="67620">MDTAPIPLPQQDSETGKCAIMKDETLPNAPRLQQDFSGAKCGLHQDSTTAMDTAPIPLPQQDSETGKCAIMKDETLPNAPRLQQDFSGAKCGLHQDSITAMDTTPVPLLQQGLTTTKFEIINDATLSTPHLQQDFSEATCGLHQDSITAMDTILVPLPQQDSAATNIGEPTTNKANPTPTPIVPLVNQDSPAGTTNIKIEMEATPNPSLQLDSKPADIVLNAPPISIKWPGQDEIITLNKGKRGRKGRREMVLAQELIKNSIAGPNDGNADGADEPWWTKNWVRDTRPRASSKVTDAYYYHKTIDVTCRSLVEAERFEFDGISPYVARKQRKLEAEAEAANSTLLPTNQNEKEACSKNEKTAKKGQAAEGSLKVEGDMKRKRKEVEGSPEEGGKIASQTPISESVKLDGSGLADVPFFHCVSGSTNQGSSTFVAGQLTQSKEVEGNPEEGGKTASLAAISETVKLDVPVFHCTSSGSTNQGSTTSVADQLTESQGAEGSLKEVGDVQKKRKKVERSPGKGGKTASQAPISETVKLDVPVLHCTRGKQGSSTSVTGQRKKGRKMKKQNDGSRATKTAFANEEARFNAAMSALARMEAKFEEMIELQIENRKLLQASMAFKGNYRSKKK</sequence>
<accession>A0AAV5I7L1</accession>
<feature type="region of interest" description="Disordered" evidence="1">
    <location>
        <begin position="339"/>
        <end position="399"/>
    </location>
</feature>
<name>A0AAV5I7L1_9ROSI</name>
<comment type="caution">
    <text evidence="2">The sequence shown here is derived from an EMBL/GenBank/DDBJ whole genome shotgun (WGS) entry which is preliminary data.</text>
</comment>
<gene>
    <name evidence="2" type="ORF">SLEP1_g7685</name>
</gene>
<evidence type="ECO:0000256" key="1">
    <source>
        <dbReference type="SAM" id="MobiDB-lite"/>
    </source>
</evidence>
<feature type="region of interest" description="Disordered" evidence="1">
    <location>
        <begin position="492"/>
        <end position="572"/>
    </location>
</feature>
<feature type="compositionally biased region" description="Basic and acidic residues" evidence="1">
    <location>
        <begin position="350"/>
        <end position="362"/>
    </location>
</feature>
<proteinExistence type="predicted"/>
<keyword evidence="3" id="KW-1185">Reference proteome</keyword>